<evidence type="ECO:0000256" key="1">
    <source>
        <dbReference type="SAM" id="Coils"/>
    </source>
</evidence>
<keyword evidence="3" id="KW-1185">Reference proteome</keyword>
<sequence length="231" mass="27833">MNKLPTLNILIFLLVSCVSKEKKEAEFYVETQTSFFGLNHSDWTKSKWIRKPENLKMIHETFKKFGYEKLESGIYKSENLFIANGIYIKRNFDNVLDSLELTYNKPEVQTKYYTEFWNRRKAEKNDSIIYEIIREFNSLKKGQRRLNYENEFVNDTLVDLLKIEFDNDNLNSKKAKSDFYTFKKYGLHQSAYNLLYERAEYSELELDREKLKKELTKATEFTYPWLIDTEK</sequence>
<accession>A0A9X1L5D1</accession>
<keyword evidence="1" id="KW-0175">Coiled coil</keyword>
<evidence type="ECO:0008006" key="4">
    <source>
        <dbReference type="Google" id="ProtNLM"/>
    </source>
</evidence>
<dbReference type="PROSITE" id="PS51257">
    <property type="entry name" value="PROKAR_LIPOPROTEIN"/>
    <property type="match status" value="1"/>
</dbReference>
<feature type="coiled-coil region" evidence="1">
    <location>
        <begin position="194"/>
        <end position="221"/>
    </location>
</feature>
<dbReference type="RefSeq" id="WP_226544752.1">
    <property type="nucleotide sequence ID" value="NZ_JAJAPW010000012.1"/>
</dbReference>
<organism evidence="2 3">
    <name type="scientific">Neotamlana laminarinivorans</name>
    <dbReference type="NCBI Taxonomy" id="2883124"/>
    <lineage>
        <taxon>Bacteria</taxon>
        <taxon>Pseudomonadati</taxon>
        <taxon>Bacteroidota</taxon>
        <taxon>Flavobacteriia</taxon>
        <taxon>Flavobacteriales</taxon>
        <taxon>Flavobacteriaceae</taxon>
        <taxon>Neotamlana</taxon>
    </lineage>
</organism>
<proteinExistence type="predicted"/>
<dbReference type="Proteomes" id="UP001139199">
    <property type="component" value="Unassembled WGS sequence"/>
</dbReference>
<name>A0A9X1L5D1_9FLAO</name>
<evidence type="ECO:0000313" key="2">
    <source>
        <dbReference type="EMBL" id="MCB4800277.1"/>
    </source>
</evidence>
<dbReference type="AlphaFoldDB" id="A0A9X1L5D1"/>
<evidence type="ECO:0000313" key="3">
    <source>
        <dbReference type="Proteomes" id="UP001139199"/>
    </source>
</evidence>
<gene>
    <name evidence="2" type="ORF">LG649_15605</name>
</gene>
<reference evidence="2" key="1">
    <citation type="submission" date="2021-10" db="EMBL/GenBank/DDBJ databases">
        <title>Tamlana sargassums sp. nov., and Tamlana laminarinivorans sp. nov., two new bacteria isolated from the brown alga.</title>
        <authorList>
            <person name="Li J."/>
        </authorList>
    </citation>
    <scope>NUCLEOTIDE SEQUENCE</scope>
    <source>
        <strain evidence="2">PT2-4</strain>
    </source>
</reference>
<dbReference type="EMBL" id="JAJAPW010000012">
    <property type="protein sequence ID" value="MCB4800277.1"/>
    <property type="molecule type" value="Genomic_DNA"/>
</dbReference>
<comment type="caution">
    <text evidence="2">The sequence shown here is derived from an EMBL/GenBank/DDBJ whole genome shotgun (WGS) entry which is preliminary data.</text>
</comment>
<protein>
    <recommendedName>
        <fullName evidence="4">Lipoprotein</fullName>
    </recommendedName>
</protein>